<feature type="region of interest" description="Disordered" evidence="1">
    <location>
        <begin position="77"/>
        <end position="97"/>
    </location>
</feature>
<dbReference type="HOGENOM" id="CLU_1803299_0_0_0"/>
<evidence type="ECO:0000313" key="4">
    <source>
        <dbReference type="Proteomes" id="UP000027982"/>
    </source>
</evidence>
<dbReference type="RefSeq" id="WP_144241129.1">
    <property type="nucleotide sequence ID" value="NZ_CP007139.1"/>
</dbReference>
<reference evidence="3 4" key="1">
    <citation type="journal article" date="2014" name="PLoS ONE">
        <title>The first complete genome sequence of the class fimbriimonadia in the phylum armatimonadetes.</title>
        <authorList>
            <person name="Hu Z.Y."/>
            <person name="Wang Y.Z."/>
            <person name="Im W.T."/>
            <person name="Wang S.Y."/>
            <person name="Zhao G.P."/>
            <person name="Zheng H.J."/>
            <person name="Quan Z.X."/>
        </authorList>
    </citation>
    <scope>NUCLEOTIDE SEQUENCE [LARGE SCALE GENOMIC DNA]</scope>
    <source>
        <strain evidence="3">Gsoil 348</strain>
    </source>
</reference>
<dbReference type="AlphaFoldDB" id="A0A068NWA8"/>
<organism evidence="3 4">
    <name type="scientific">Fimbriimonas ginsengisoli Gsoil 348</name>
    <dbReference type="NCBI Taxonomy" id="661478"/>
    <lineage>
        <taxon>Bacteria</taxon>
        <taxon>Bacillati</taxon>
        <taxon>Armatimonadota</taxon>
        <taxon>Fimbriimonadia</taxon>
        <taxon>Fimbriimonadales</taxon>
        <taxon>Fimbriimonadaceae</taxon>
        <taxon>Fimbriimonas</taxon>
    </lineage>
</organism>
<evidence type="ECO:0000256" key="2">
    <source>
        <dbReference type="SAM" id="SignalP"/>
    </source>
</evidence>
<gene>
    <name evidence="3" type="ORF">OP10G_2521</name>
</gene>
<feature type="region of interest" description="Disordered" evidence="1">
    <location>
        <begin position="22"/>
        <end position="47"/>
    </location>
</feature>
<keyword evidence="2" id="KW-0732">Signal</keyword>
<feature type="chain" id="PRO_5001651975" description="P pilus assembly/Cpx signaling pathway, periplasmic inhibitor/zinc-resistance associated protein" evidence="2">
    <location>
        <begin position="23"/>
        <end position="143"/>
    </location>
</feature>
<dbReference type="EMBL" id="CP007139">
    <property type="protein sequence ID" value="AIE85889.1"/>
    <property type="molecule type" value="Genomic_DNA"/>
</dbReference>
<keyword evidence="4" id="KW-1185">Reference proteome</keyword>
<evidence type="ECO:0000313" key="3">
    <source>
        <dbReference type="EMBL" id="AIE85889.1"/>
    </source>
</evidence>
<feature type="signal peptide" evidence="2">
    <location>
        <begin position="1"/>
        <end position="22"/>
    </location>
</feature>
<dbReference type="KEGG" id="fgi:OP10G_2521"/>
<name>A0A068NWA8_FIMGI</name>
<evidence type="ECO:0008006" key="5">
    <source>
        <dbReference type="Google" id="ProtNLM"/>
    </source>
</evidence>
<protein>
    <recommendedName>
        <fullName evidence="5">P pilus assembly/Cpx signaling pathway, periplasmic inhibitor/zinc-resistance associated protein</fullName>
    </recommendedName>
</protein>
<sequence length="143" mass="15556">MKKSFLIVCLAAALGLATGAMAQSAGPVGGAPSSSSGNHAGHGQREKITEEILAKLHLTADQKAKLKAHAEELKNKIKEIRKGSKGAPTDEQKAKMKELRKANHEFLKQTLTKDQLREFMKLRNEKMKELKEKNKGSGKVGTP</sequence>
<accession>A0A068NWA8</accession>
<proteinExistence type="predicted"/>
<dbReference type="Proteomes" id="UP000027982">
    <property type="component" value="Chromosome"/>
</dbReference>
<feature type="compositionally biased region" description="Low complexity" evidence="1">
    <location>
        <begin position="22"/>
        <end position="37"/>
    </location>
</feature>
<evidence type="ECO:0000256" key="1">
    <source>
        <dbReference type="SAM" id="MobiDB-lite"/>
    </source>
</evidence>